<dbReference type="PANTHER" id="PTHR47992">
    <property type="entry name" value="PROTEIN PHOSPHATASE"/>
    <property type="match status" value="1"/>
</dbReference>
<protein>
    <submittedName>
        <fullName evidence="13">Protein phosphatase 2C-like 1</fullName>
    </submittedName>
</protein>
<dbReference type="InterPro" id="IPR001932">
    <property type="entry name" value="PPM-type_phosphatase-like_dom"/>
</dbReference>
<dbReference type="GO" id="GO:0004672">
    <property type="term" value="F:protein kinase activity"/>
    <property type="evidence" value="ECO:0007669"/>
    <property type="project" value="InterPro"/>
</dbReference>
<comment type="caution">
    <text evidence="12">The sequence shown here is derived from an EMBL/GenBank/DDBJ whole genome shotgun (WGS) entry which is preliminary data.</text>
</comment>
<gene>
    <name evidence="12" type="ORF">C1SCF055_LOCUS19305</name>
</gene>
<dbReference type="OrthoDB" id="449517at2759"/>
<dbReference type="SMART" id="SM00220">
    <property type="entry name" value="S_TKc"/>
    <property type="match status" value="1"/>
</dbReference>
<evidence type="ECO:0000256" key="4">
    <source>
        <dbReference type="ARBA" id="ARBA00022801"/>
    </source>
</evidence>
<dbReference type="Gene3D" id="3.60.40.10">
    <property type="entry name" value="PPM-type phosphatase domain"/>
    <property type="match status" value="1"/>
</dbReference>
<dbReference type="InterPro" id="IPR015655">
    <property type="entry name" value="PP2C"/>
</dbReference>
<dbReference type="PROSITE" id="PS00107">
    <property type="entry name" value="PROTEIN_KINASE_ATP"/>
    <property type="match status" value="1"/>
</dbReference>
<dbReference type="CDD" id="cd00143">
    <property type="entry name" value="PP2Cc"/>
    <property type="match status" value="1"/>
</dbReference>
<dbReference type="GO" id="GO:0004722">
    <property type="term" value="F:protein serine/threonine phosphatase activity"/>
    <property type="evidence" value="ECO:0007669"/>
    <property type="project" value="InterPro"/>
</dbReference>
<evidence type="ECO:0000256" key="9">
    <source>
        <dbReference type="SAM" id="MobiDB-lite"/>
    </source>
</evidence>
<evidence type="ECO:0000256" key="3">
    <source>
        <dbReference type="ARBA" id="ARBA00022741"/>
    </source>
</evidence>
<evidence type="ECO:0000256" key="6">
    <source>
        <dbReference type="ARBA" id="ARBA00022912"/>
    </source>
</evidence>
<organism evidence="12">
    <name type="scientific">Cladocopium goreaui</name>
    <dbReference type="NCBI Taxonomy" id="2562237"/>
    <lineage>
        <taxon>Eukaryota</taxon>
        <taxon>Sar</taxon>
        <taxon>Alveolata</taxon>
        <taxon>Dinophyceae</taxon>
        <taxon>Suessiales</taxon>
        <taxon>Symbiodiniaceae</taxon>
        <taxon>Cladocopium</taxon>
    </lineage>
</organism>
<feature type="domain" description="PPM-type phosphatase" evidence="11">
    <location>
        <begin position="614"/>
        <end position="984"/>
    </location>
</feature>
<feature type="region of interest" description="Disordered" evidence="9">
    <location>
        <begin position="337"/>
        <end position="358"/>
    </location>
</feature>
<evidence type="ECO:0000256" key="7">
    <source>
        <dbReference type="PROSITE-ProRule" id="PRU10141"/>
    </source>
</evidence>
<keyword evidence="3 7" id="KW-0547">Nucleotide-binding</keyword>
<evidence type="ECO:0000259" key="10">
    <source>
        <dbReference type="PROSITE" id="PS50011"/>
    </source>
</evidence>
<dbReference type="InterPro" id="IPR011009">
    <property type="entry name" value="Kinase-like_dom_sf"/>
</dbReference>
<name>A0A9P1CJE4_9DINO</name>
<evidence type="ECO:0000313" key="13">
    <source>
        <dbReference type="EMBL" id="CAL4779788.1"/>
    </source>
</evidence>
<keyword evidence="14" id="KW-1185">Reference proteome</keyword>
<feature type="domain" description="Protein kinase" evidence="10">
    <location>
        <begin position="156"/>
        <end position="525"/>
    </location>
</feature>
<dbReference type="GO" id="GO:0046872">
    <property type="term" value="F:metal ion binding"/>
    <property type="evidence" value="ECO:0007669"/>
    <property type="project" value="UniProtKB-KW"/>
</dbReference>
<evidence type="ECO:0000256" key="2">
    <source>
        <dbReference type="ARBA" id="ARBA00022723"/>
    </source>
</evidence>
<keyword evidence="4 8" id="KW-0378">Hydrolase</keyword>
<dbReference type="AlphaFoldDB" id="A0A9P1CJE4"/>
<dbReference type="SUPFAM" id="SSF81606">
    <property type="entry name" value="PP2C-like"/>
    <property type="match status" value="1"/>
</dbReference>
<evidence type="ECO:0000256" key="8">
    <source>
        <dbReference type="RuleBase" id="RU003465"/>
    </source>
</evidence>
<keyword evidence="5 7" id="KW-0067">ATP-binding</keyword>
<proteinExistence type="inferred from homology"/>
<dbReference type="SUPFAM" id="SSF56112">
    <property type="entry name" value="Protein kinase-like (PK-like)"/>
    <property type="match status" value="1"/>
</dbReference>
<dbReference type="PROSITE" id="PS01032">
    <property type="entry name" value="PPM_1"/>
    <property type="match status" value="1"/>
</dbReference>
<dbReference type="SMART" id="SM00332">
    <property type="entry name" value="PP2Cc"/>
    <property type="match status" value="1"/>
</dbReference>
<evidence type="ECO:0000313" key="12">
    <source>
        <dbReference type="EMBL" id="CAI3992476.1"/>
    </source>
</evidence>
<dbReference type="InterPro" id="IPR036457">
    <property type="entry name" value="PPM-type-like_dom_sf"/>
</dbReference>
<evidence type="ECO:0000313" key="14">
    <source>
        <dbReference type="Proteomes" id="UP001152797"/>
    </source>
</evidence>
<dbReference type="EMBL" id="CAMXCT010001717">
    <property type="protein sequence ID" value="CAI3992476.1"/>
    <property type="molecule type" value="Genomic_DNA"/>
</dbReference>
<dbReference type="EMBL" id="CAMXCT020001717">
    <property type="protein sequence ID" value="CAL1145851.1"/>
    <property type="molecule type" value="Genomic_DNA"/>
</dbReference>
<reference evidence="12" key="1">
    <citation type="submission" date="2022-10" db="EMBL/GenBank/DDBJ databases">
        <authorList>
            <person name="Chen Y."/>
            <person name="Dougan E. K."/>
            <person name="Chan C."/>
            <person name="Rhodes N."/>
            <person name="Thang M."/>
        </authorList>
    </citation>
    <scope>NUCLEOTIDE SEQUENCE</scope>
</reference>
<dbReference type="Proteomes" id="UP001152797">
    <property type="component" value="Unassembled WGS sequence"/>
</dbReference>
<keyword evidence="2" id="KW-0479">Metal-binding</keyword>
<sequence>MSRMVMPATGHGTASAMAKSAWIAYLTTLLRTAGAGDMPMDLGSQPLGWTISSELLPGTVVGQGRYVLAEKLCEVCRLPESTSQPQHLALPLPSQRLLLDDGQWQGQVIPYEGLAAAIASDLPHPQIRLQFLPAVHEYAVSHLQRHQLYHDATFRYNFGQRLGKGSFGEAWRAVTLDGSMKEVVLKRLFVEKGEHVRRSGEREIYFGSILQHRHHIARFLESFEEVSLPEDGRRQVELWLVFENEGFSLTHFLFKTQPGSQVVERSTFWWLVKQGLPWGGQVIKNFAYQLLQGLAVAHAANITHRDVKGSNVFVTDTWPPIVRLGDFGSALKAPPTEDVRKLYGPEGPTEDDETSEYKPPEAGLFDEMLLRRVGLAASPDHWHNRSYDMWSLGVLLLELVLGTRDLYHVDDRRWLKEEFQLGKEHIPEERIGQGRMLLALLDLCLGPNAAPTAPLLWFLKSEPELSVPAGGQKCSDAEFAERLRQQDAAGVGLPNAAGRDLLRRLLQWDPNERIQAQDALKHPWFDDGVDLPPLRVFKSAGGGLGKASREDEVQEVNMQVDDETTEGALSGWSEDWSWSEGFEETDGALAEWDDDEVDTFAGEYTISSSCPGLYTHVASDEDVGRRKDMEDRHSIHNISASCHGGQAGYLAIFDGHGGDWTSSWLARSLHRRLLRANQSVNASLETAFAAFDKEQLHYRNVIGDNGTGSTALVGVLCNCTLHLANLGDCRAVGAFRNMRGADAMEAEEKMWPRGARVEVKDARSDELRGQRGTVVEVRVAEAAPGRPRRIFCVVRLLRDGTLRPFRAQSLQLLSELRAVRLTKDHKPGVPEETRRIEALGGKIDWLKSTHVQGDQSGDIRSARVAGLATSRSFTGIERRPLVSAEPEFHTLPLKPCAVEGRCKAEGSRDDSQPLLPAFVVLASDGVWDVLDDQIAVDLVWDLLGSAQDPRRGVAGVLQEAAQLVVQAAKDRGSTDNLTCLILLLNLD</sequence>
<evidence type="ECO:0000256" key="5">
    <source>
        <dbReference type="ARBA" id="ARBA00022840"/>
    </source>
</evidence>
<comment type="similarity">
    <text evidence="8">Belongs to the PP2C family.</text>
</comment>
<dbReference type="EMBL" id="CAMXCT030001717">
    <property type="protein sequence ID" value="CAL4779788.1"/>
    <property type="molecule type" value="Genomic_DNA"/>
</dbReference>
<dbReference type="Pfam" id="PF00069">
    <property type="entry name" value="Pkinase"/>
    <property type="match status" value="1"/>
</dbReference>
<dbReference type="InterPro" id="IPR017441">
    <property type="entry name" value="Protein_kinase_ATP_BS"/>
</dbReference>
<dbReference type="PROSITE" id="PS00108">
    <property type="entry name" value="PROTEIN_KINASE_ST"/>
    <property type="match status" value="1"/>
</dbReference>
<accession>A0A9P1CJE4</accession>
<reference evidence="13 14" key="2">
    <citation type="submission" date="2024-05" db="EMBL/GenBank/DDBJ databases">
        <authorList>
            <person name="Chen Y."/>
            <person name="Shah S."/>
            <person name="Dougan E. K."/>
            <person name="Thang M."/>
            <person name="Chan C."/>
        </authorList>
    </citation>
    <scope>NUCLEOTIDE SEQUENCE [LARGE SCALE GENOMIC DNA]</scope>
</reference>
<keyword evidence="6 8" id="KW-0904">Protein phosphatase</keyword>
<dbReference type="InterPro" id="IPR000222">
    <property type="entry name" value="PP2C_BS"/>
</dbReference>
<dbReference type="InterPro" id="IPR008271">
    <property type="entry name" value="Ser/Thr_kinase_AS"/>
</dbReference>
<feature type="binding site" evidence="7">
    <location>
        <position position="186"/>
    </location>
    <ligand>
        <name>ATP</name>
        <dbReference type="ChEBI" id="CHEBI:30616"/>
    </ligand>
</feature>
<comment type="subcellular location">
    <subcellularLocation>
        <location evidence="1">Membrane</location>
        <topology evidence="1">Peripheral membrane protein</topology>
    </subcellularLocation>
</comment>
<dbReference type="Gene3D" id="3.30.200.20">
    <property type="entry name" value="Phosphorylase Kinase, domain 1"/>
    <property type="match status" value="1"/>
</dbReference>
<dbReference type="Pfam" id="PF00481">
    <property type="entry name" value="PP2C"/>
    <property type="match status" value="3"/>
</dbReference>
<dbReference type="GO" id="GO:0005524">
    <property type="term" value="F:ATP binding"/>
    <property type="evidence" value="ECO:0007669"/>
    <property type="project" value="UniProtKB-UniRule"/>
</dbReference>
<dbReference type="PROSITE" id="PS51746">
    <property type="entry name" value="PPM_2"/>
    <property type="match status" value="1"/>
</dbReference>
<dbReference type="PROSITE" id="PS50011">
    <property type="entry name" value="PROTEIN_KINASE_DOM"/>
    <property type="match status" value="1"/>
</dbReference>
<evidence type="ECO:0000256" key="1">
    <source>
        <dbReference type="ARBA" id="ARBA00004170"/>
    </source>
</evidence>
<dbReference type="Gene3D" id="1.10.510.10">
    <property type="entry name" value="Transferase(Phosphotransferase) domain 1"/>
    <property type="match status" value="1"/>
</dbReference>
<dbReference type="GO" id="GO:0016020">
    <property type="term" value="C:membrane"/>
    <property type="evidence" value="ECO:0007669"/>
    <property type="project" value="UniProtKB-SubCell"/>
</dbReference>
<evidence type="ECO:0000259" key="11">
    <source>
        <dbReference type="PROSITE" id="PS51746"/>
    </source>
</evidence>
<dbReference type="InterPro" id="IPR000719">
    <property type="entry name" value="Prot_kinase_dom"/>
</dbReference>